<dbReference type="Proteomes" id="UP000827872">
    <property type="component" value="Linkage Group LG06"/>
</dbReference>
<evidence type="ECO:0000313" key="2">
    <source>
        <dbReference type="Proteomes" id="UP000827872"/>
    </source>
</evidence>
<evidence type="ECO:0000313" key="1">
    <source>
        <dbReference type="EMBL" id="KAH8007123.1"/>
    </source>
</evidence>
<accession>A0ACB8FNH6</accession>
<reference evidence="1" key="1">
    <citation type="submission" date="2021-08" db="EMBL/GenBank/DDBJ databases">
        <title>The first chromosome-level gecko genome reveals the dynamic sex chromosomes of Neotropical dwarf geckos (Sphaerodactylidae: Sphaerodactylus).</title>
        <authorList>
            <person name="Pinto B.J."/>
            <person name="Keating S.E."/>
            <person name="Gamble T."/>
        </authorList>
    </citation>
    <scope>NUCLEOTIDE SEQUENCE</scope>
    <source>
        <strain evidence="1">TG3544</strain>
    </source>
</reference>
<protein>
    <submittedName>
        <fullName evidence="1">Uncharacterized protein</fullName>
    </submittedName>
</protein>
<organism evidence="1 2">
    <name type="scientific">Sphaerodactylus townsendi</name>
    <dbReference type="NCBI Taxonomy" id="933632"/>
    <lineage>
        <taxon>Eukaryota</taxon>
        <taxon>Metazoa</taxon>
        <taxon>Chordata</taxon>
        <taxon>Craniata</taxon>
        <taxon>Vertebrata</taxon>
        <taxon>Euteleostomi</taxon>
        <taxon>Lepidosauria</taxon>
        <taxon>Squamata</taxon>
        <taxon>Bifurcata</taxon>
        <taxon>Gekkota</taxon>
        <taxon>Sphaerodactylidae</taxon>
        <taxon>Sphaerodactylus</taxon>
    </lineage>
</organism>
<dbReference type="EMBL" id="CM037619">
    <property type="protein sequence ID" value="KAH8007123.1"/>
    <property type="molecule type" value="Genomic_DNA"/>
</dbReference>
<sequence length="738" mass="85264">MMDEETNVKEHHTQERTEPWEDIFNLVGESNLGNVIISSYEMPGPSDTETPLYPNTIQEQNIRDHPHLLKVPSEEYDEGDNIPCPFIRYAPGRISTSPTLRRLRKSTVSISQIFALQDSTESPRMGNQADSHLPICQSSPPFSDHFFFSEPYMHTHSLSQKENSTSIDTTPILPHHKENDHSSDQSSQNAISTNPSFQSEEEQNSQGCVQKLDLHKASLYNSAERRHSSVVVSLPGLEVFPGDLLISVNAVEFLYHSTSLQSEECKRPWWPFTKKGISRDRHKQASDLENCLSTITIRTSEYSSYEFHSVKDKVWHEIITLYQVEPKASEDLLDTKKKEAVWELFTTECTYFLDHLLVLRMVFMDTLKCLQSKEFLLDVNLRLLFANLEELSQVSLGFVTSFFSIIKDHLVKAISSLDFISVLTKYFQGNLCQTLQIYCLNYTSAVYYLEKLKKRKDFGTYLKWCEQNKQCKRLHLSELLVAPLHRLTRYPLLLENIWKKADPEERAIICSIKEKVEKSIRNLEGKVKWLDNFQKFKQLQEIISWPPLWDQDKRFFVPETLKLLLKDNPTESILSPTKRYLVHEGRLTLIEHTRLIDIYLFLFDDLLLITKQNRNKKKSVCSNMSLIPVCPFFTPELQSLLEEGGSCTVLNQPIPLDRLIVKSLDSVNITVLGLRNAFLIQQENRYQQCIAAFLIQAQTEAVKKAWISQMEIAISNYAKRHITPRNSFLSLPAESSEI</sequence>
<proteinExistence type="predicted"/>
<comment type="caution">
    <text evidence="1">The sequence shown here is derived from an EMBL/GenBank/DDBJ whole genome shotgun (WGS) entry which is preliminary data.</text>
</comment>
<gene>
    <name evidence="1" type="ORF">K3G42_017140</name>
</gene>
<keyword evidence="2" id="KW-1185">Reference proteome</keyword>
<name>A0ACB8FNH6_9SAUR</name>